<dbReference type="GO" id="GO:0061710">
    <property type="term" value="F:L-threonylcarbamoyladenylate synthase"/>
    <property type="evidence" value="ECO:0007669"/>
    <property type="project" value="UniProtKB-EC"/>
</dbReference>
<accession>A0A343TF64</accession>
<evidence type="ECO:0000259" key="12">
    <source>
        <dbReference type="PROSITE" id="PS51163"/>
    </source>
</evidence>
<comment type="similarity">
    <text evidence="2">Belongs to the SUA5 family.</text>
</comment>
<evidence type="ECO:0000256" key="7">
    <source>
        <dbReference type="ARBA" id="ARBA00022695"/>
    </source>
</evidence>
<comment type="subcellular location">
    <subcellularLocation>
        <location evidence="1">Cytoplasm</location>
    </subcellularLocation>
</comment>
<organism evidence="13 14">
    <name type="scientific">Halalkaliarchaeum desulfuricum</name>
    <dbReference type="NCBI Taxonomy" id="2055893"/>
    <lineage>
        <taxon>Archaea</taxon>
        <taxon>Methanobacteriati</taxon>
        <taxon>Methanobacteriota</taxon>
        <taxon>Stenosarchaea group</taxon>
        <taxon>Halobacteria</taxon>
        <taxon>Halobacteriales</taxon>
        <taxon>Haloferacaceae</taxon>
        <taxon>Halalkaliarchaeum</taxon>
    </lineage>
</organism>
<keyword evidence="5 13" id="KW-0808">Transferase</keyword>
<dbReference type="Gene3D" id="3.90.870.10">
    <property type="entry name" value="DHBP synthase"/>
    <property type="match status" value="1"/>
</dbReference>
<keyword evidence="6" id="KW-0819">tRNA processing</keyword>
<dbReference type="Proteomes" id="UP000263012">
    <property type="component" value="Chromosome"/>
</dbReference>
<comment type="catalytic activity">
    <reaction evidence="11">
        <text>L-threonine + hydrogencarbonate + ATP = L-threonylcarbamoyladenylate + diphosphate + H2O</text>
        <dbReference type="Rhea" id="RHEA:36407"/>
        <dbReference type="ChEBI" id="CHEBI:15377"/>
        <dbReference type="ChEBI" id="CHEBI:17544"/>
        <dbReference type="ChEBI" id="CHEBI:30616"/>
        <dbReference type="ChEBI" id="CHEBI:33019"/>
        <dbReference type="ChEBI" id="CHEBI:57926"/>
        <dbReference type="ChEBI" id="CHEBI:73682"/>
        <dbReference type="EC" id="2.7.7.87"/>
    </reaction>
</comment>
<reference evidence="14" key="1">
    <citation type="submission" date="2017-11" db="EMBL/GenBank/DDBJ databases">
        <title>Phenotypic and genomic properties of facultatively anaerobic sulfur-reducing natronoarchaea from hypersaline soda lakes.</title>
        <authorList>
            <person name="Sorokin D.Y."/>
            <person name="Kublanov I.V."/>
            <person name="Roman P."/>
            <person name="Sinninghe Damste J.S."/>
            <person name="Golyshin P.N."/>
            <person name="Rojo D."/>
            <person name="Ciordia S."/>
            <person name="Mena M.D.C."/>
            <person name="Ferrer M."/>
            <person name="Messina E."/>
            <person name="Smedile F."/>
            <person name="La Spada G."/>
            <person name="La Cono V."/>
            <person name="Yakimov M.M."/>
        </authorList>
    </citation>
    <scope>NUCLEOTIDE SEQUENCE [LARGE SCALE GENOMIC DNA]</scope>
    <source>
        <strain evidence="14">AArc-Sl</strain>
    </source>
</reference>
<dbReference type="SUPFAM" id="SSF55821">
    <property type="entry name" value="YrdC/RibB"/>
    <property type="match status" value="1"/>
</dbReference>
<sequence length="203" mass="21368">MDDTRLDEGTAAAVREAAGAIAGGGTAVYPTETVYGLGADALDPDAVERVFEIKRRPRSEPLSLAVPTAEDASTVAEIDDRTERFMCRFLPGPVTVVVPRTAGVPDVLTAGMSRVGIRVPDHAVALALLRETPPLTATSANRSGAGSARRIEEIDPDVREAVDAIVDGGETPGGESTVVDPGRNEIIRRGLLADEIEAWLDEN</sequence>
<evidence type="ECO:0000256" key="8">
    <source>
        <dbReference type="ARBA" id="ARBA00022741"/>
    </source>
</evidence>
<dbReference type="PANTHER" id="PTHR17490:SF16">
    <property type="entry name" value="THREONYLCARBAMOYL-AMP SYNTHASE"/>
    <property type="match status" value="1"/>
</dbReference>
<protein>
    <recommendedName>
        <fullName evidence="10">L-threonylcarbamoyladenylate synthase</fullName>
        <ecNumber evidence="3">2.7.7.87</ecNumber>
    </recommendedName>
    <alternativeName>
        <fullName evidence="10">L-threonylcarbamoyladenylate synthase</fullName>
    </alternativeName>
</protein>
<dbReference type="EC" id="2.7.7.87" evidence="3"/>
<evidence type="ECO:0000256" key="9">
    <source>
        <dbReference type="ARBA" id="ARBA00022840"/>
    </source>
</evidence>
<proteinExistence type="inferred from homology"/>
<keyword evidence="9" id="KW-0067">ATP-binding</keyword>
<dbReference type="GO" id="GO:0005737">
    <property type="term" value="C:cytoplasm"/>
    <property type="evidence" value="ECO:0007669"/>
    <property type="project" value="UniProtKB-SubCell"/>
</dbReference>
<dbReference type="GeneID" id="37876412"/>
<dbReference type="Pfam" id="PF01300">
    <property type="entry name" value="Sua5_yciO_yrdC"/>
    <property type="match status" value="1"/>
</dbReference>
<dbReference type="GO" id="GO:0006450">
    <property type="term" value="P:regulation of translational fidelity"/>
    <property type="evidence" value="ECO:0007669"/>
    <property type="project" value="TreeGrafter"/>
</dbReference>
<dbReference type="InterPro" id="IPR017945">
    <property type="entry name" value="DHBP_synth_RibB-like_a/b_dom"/>
</dbReference>
<evidence type="ECO:0000313" key="14">
    <source>
        <dbReference type="Proteomes" id="UP000263012"/>
    </source>
</evidence>
<dbReference type="AlphaFoldDB" id="A0A343TF64"/>
<dbReference type="NCBIfam" id="TIGR00057">
    <property type="entry name" value="L-threonylcarbamoyladenylate synthase"/>
    <property type="match status" value="1"/>
</dbReference>
<dbReference type="GO" id="GO:0008033">
    <property type="term" value="P:tRNA processing"/>
    <property type="evidence" value="ECO:0007669"/>
    <property type="project" value="UniProtKB-KW"/>
</dbReference>
<evidence type="ECO:0000256" key="10">
    <source>
        <dbReference type="ARBA" id="ARBA00029774"/>
    </source>
</evidence>
<evidence type="ECO:0000256" key="3">
    <source>
        <dbReference type="ARBA" id="ARBA00012584"/>
    </source>
</evidence>
<dbReference type="GO" id="GO:0000049">
    <property type="term" value="F:tRNA binding"/>
    <property type="evidence" value="ECO:0007669"/>
    <property type="project" value="TreeGrafter"/>
</dbReference>
<dbReference type="GO" id="GO:0005524">
    <property type="term" value="F:ATP binding"/>
    <property type="evidence" value="ECO:0007669"/>
    <property type="project" value="UniProtKB-KW"/>
</dbReference>
<dbReference type="OrthoDB" id="39992at2157"/>
<dbReference type="RefSeq" id="WP_119813642.1">
    <property type="nucleotide sequence ID" value="NZ_CP025066.1"/>
</dbReference>
<keyword evidence="4" id="KW-0963">Cytoplasm</keyword>
<evidence type="ECO:0000256" key="4">
    <source>
        <dbReference type="ARBA" id="ARBA00022490"/>
    </source>
</evidence>
<evidence type="ECO:0000256" key="5">
    <source>
        <dbReference type="ARBA" id="ARBA00022679"/>
    </source>
</evidence>
<evidence type="ECO:0000256" key="6">
    <source>
        <dbReference type="ARBA" id="ARBA00022694"/>
    </source>
</evidence>
<evidence type="ECO:0000256" key="11">
    <source>
        <dbReference type="ARBA" id="ARBA00048366"/>
    </source>
</evidence>
<evidence type="ECO:0000313" key="13">
    <source>
        <dbReference type="EMBL" id="AUX07736.1"/>
    </source>
</evidence>
<evidence type="ECO:0000256" key="2">
    <source>
        <dbReference type="ARBA" id="ARBA00007663"/>
    </source>
</evidence>
<dbReference type="GO" id="GO:0003725">
    <property type="term" value="F:double-stranded RNA binding"/>
    <property type="evidence" value="ECO:0007669"/>
    <property type="project" value="InterPro"/>
</dbReference>
<dbReference type="EMBL" id="CP025066">
    <property type="protein sequence ID" value="AUX07736.1"/>
    <property type="molecule type" value="Genomic_DNA"/>
</dbReference>
<dbReference type="InterPro" id="IPR006070">
    <property type="entry name" value="Sua5-like_dom"/>
</dbReference>
<feature type="domain" description="YrdC-like" evidence="12">
    <location>
        <begin position="11"/>
        <end position="192"/>
    </location>
</feature>
<dbReference type="PANTHER" id="PTHR17490">
    <property type="entry name" value="SUA5"/>
    <property type="match status" value="1"/>
</dbReference>
<keyword evidence="14" id="KW-1185">Reference proteome</keyword>
<dbReference type="KEGG" id="hdf:AArcSl_0078"/>
<dbReference type="PROSITE" id="PS51163">
    <property type="entry name" value="YRDC"/>
    <property type="match status" value="1"/>
</dbReference>
<dbReference type="InterPro" id="IPR050156">
    <property type="entry name" value="TC-AMP_synthase_SUA5"/>
</dbReference>
<gene>
    <name evidence="13" type="primary">tsaC</name>
    <name evidence="13" type="ORF">AArcSl_0078</name>
</gene>
<keyword evidence="8" id="KW-0547">Nucleotide-binding</keyword>
<keyword evidence="7 13" id="KW-0548">Nucleotidyltransferase</keyword>
<name>A0A343TF64_9EURY</name>
<evidence type="ECO:0000256" key="1">
    <source>
        <dbReference type="ARBA" id="ARBA00004496"/>
    </source>
</evidence>